<feature type="transmembrane region" description="Helical" evidence="1">
    <location>
        <begin position="79"/>
        <end position="102"/>
    </location>
</feature>
<keyword evidence="1" id="KW-0472">Membrane</keyword>
<evidence type="ECO:0000256" key="1">
    <source>
        <dbReference type="SAM" id="Phobius"/>
    </source>
</evidence>
<organism evidence="2 3">
    <name type="scientific">Saccoglossus kowalevskii</name>
    <name type="common">Acorn worm</name>
    <dbReference type="NCBI Taxonomy" id="10224"/>
    <lineage>
        <taxon>Eukaryota</taxon>
        <taxon>Metazoa</taxon>
        <taxon>Hemichordata</taxon>
        <taxon>Enteropneusta</taxon>
        <taxon>Harrimaniidae</taxon>
        <taxon>Saccoglossus</taxon>
    </lineage>
</organism>
<gene>
    <name evidence="3" type="primary">LOC102808781</name>
</gene>
<name>A0ABM0MVL4_SACKO</name>
<reference evidence="3" key="1">
    <citation type="submission" date="2025-08" db="UniProtKB">
        <authorList>
            <consortium name="RefSeq"/>
        </authorList>
    </citation>
    <scope>IDENTIFICATION</scope>
    <source>
        <tissue evidence="3">Testes</tissue>
    </source>
</reference>
<proteinExistence type="predicted"/>
<evidence type="ECO:0000313" key="3">
    <source>
        <dbReference type="RefSeq" id="XP_006824055.1"/>
    </source>
</evidence>
<evidence type="ECO:0000313" key="2">
    <source>
        <dbReference type="Proteomes" id="UP000694865"/>
    </source>
</evidence>
<sequence length="141" mass="15133">MIQNFQVREGSIIVTYELVMIDGADVSLVDMAQLMESEIKSGNLKLSYKNHDLPLDLESVEFDMQRADSTKGGKSNNTTVIACVAVLLVLCAVAAVVGVLVYRRQCRPGGSSGAKYVRSLNGPEVSFSNDSYDVPGGASQI</sequence>
<keyword evidence="1" id="KW-1133">Transmembrane helix</keyword>
<keyword evidence="1" id="KW-0812">Transmembrane</keyword>
<keyword evidence="2" id="KW-1185">Reference proteome</keyword>
<accession>A0ABM0MVL4</accession>
<dbReference type="GeneID" id="102808781"/>
<dbReference type="RefSeq" id="XP_006824055.1">
    <property type="nucleotide sequence ID" value="XM_006823992.1"/>
</dbReference>
<protein>
    <submittedName>
        <fullName evidence="3">Uncharacterized protein LOC102808781</fullName>
    </submittedName>
</protein>
<dbReference type="Proteomes" id="UP000694865">
    <property type="component" value="Unplaced"/>
</dbReference>